<feature type="active site" description="Proton donor" evidence="8">
    <location>
        <position position="435"/>
    </location>
</feature>
<dbReference type="PRINTS" id="PR00738">
    <property type="entry name" value="GLHYDRLASE20"/>
</dbReference>
<evidence type="ECO:0000256" key="7">
    <source>
        <dbReference type="ARBA" id="ARBA00033000"/>
    </source>
</evidence>
<evidence type="ECO:0000313" key="11">
    <source>
        <dbReference type="EMBL" id="MCJ2378693.1"/>
    </source>
</evidence>
<keyword evidence="5" id="KW-0326">Glycosidase</keyword>
<evidence type="ECO:0000256" key="3">
    <source>
        <dbReference type="ARBA" id="ARBA00012663"/>
    </source>
</evidence>
<dbReference type="SUPFAM" id="SSF55545">
    <property type="entry name" value="beta-N-acetylhexosaminidase-like domain"/>
    <property type="match status" value="1"/>
</dbReference>
<keyword evidence="4" id="KW-0378">Hydrolase</keyword>
<keyword evidence="12" id="KW-1185">Reference proteome</keyword>
<gene>
    <name evidence="11" type="ORF">LNL84_17930</name>
</gene>
<dbReference type="CDD" id="cd06563">
    <property type="entry name" value="GH20_chitobiase-like"/>
    <property type="match status" value="1"/>
</dbReference>
<reference evidence="11" key="1">
    <citation type="submission" date="2021-11" db="EMBL/GenBank/DDBJ databases">
        <title>Vibrio ZSDE26 sp. nov. and Vibrio ZSDZ34 sp. nov., isolated from coastal seawater in Qingdao.</title>
        <authorList>
            <person name="Zhang P."/>
        </authorList>
    </citation>
    <scope>NUCLEOTIDE SEQUENCE</scope>
    <source>
        <strain evidence="11">ZSDZ34</strain>
    </source>
</reference>
<evidence type="ECO:0000256" key="6">
    <source>
        <dbReference type="ARBA" id="ARBA00030512"/>
    </source>
</evidence>
<evidence type="ECO:0000256" key="5">
    <source>
        <dbReference type="ARBA" id="ARBA00023295"/>
    </source>
</evidence>
<dbReference type="PANTHER" id="PTHR22600:SF57">
    <property type="entry name" value="BETA-N-ACETYLHEXOSAMINIDASE"/>
    <property type="match status" value="1"/>
</dbReference>
<dbReference type="InterPro" id="IPR029018">
    <property type="entry name" value="Hex-like_dom2"/>
</dbReference>
<dbReference type="Proteomes" id="UP001139488">
    <property type="component" value="Unassembled WGS sequence"/>
</dbReference>
<dbReference type="PIRSF" id="PIRSF001093">
    <property type="entry name" value="B-hxosamndse_ab_euk"/>
    <property type="match status" value="1"/>
</dbReference>
<dbReference type="EMBL" id="JAJNNZ010000020">
    <property type="protein sequence ID" value="MCJ2378693.1"/>
    <property type="molecule type" value="Genomic_DNA"/>
</dbReference>
<dbReference type="GO" id="GO:0016020">
    <property type="term" value="C:membrane"/>
    <property type="evidence" value="ECO:0007669"/>
    <property type="project" value="TreeGrafter"/>
</dbReference>
<dbReference type="GO" id="GO:0004563">
    <property type="term" value="F:beta-N-acetylhexosaminidase activity"/>
    <property type="evidence" value="ECO:0007669"/>
    <property type="project" value="UniProtKB-EC"/>
</dbReference>
<feature type="domain" description="Beta-hexosaminidase bacterial type N-terminal" evidence="10">
    <location>
        <begin position="137"/>
        <end position="256"/>
    </location>
</feature>
<dbReference type="Gene3D" id="3.20.20.80">
    <property type="entry name" value="Glycosidases"/>
    <property type="match status" value="1"/>
</dbReference>
<dbReference type="InterPro" id="IPR017853">
    <property type="entry name" value="GH"/>
</dbReference>
<evidence type="ECO:0000256" key="8">
    <source>
        <dbReference type="PIRSR" id="PIRSR625705-1"/>
    </source>
</evidence>
<dbReference type="PANTHER" id="PTHR22600">
    <property type="entry name" value="BETA-HEXOSAMINIDASE"/>
    <property type="match status" value="1"/>
</dbReference>
<evidence type="ECO:0000313" key="12">
    <source>
        <dbReference type="Proteomes" id="UP001139488"/>
    </source>
</evidence>
<feature type="domain" description="Glycoside hydrolase family 20 catalytic" evidence="9">
    <location>
        <begin position="260"/>
        <end position="607"/>
    </location>
</feature>
<name>A0A9X1WDP3_9VIBR</name>
<dbReference type="GO" id="GO:0005975">
    <property type="term" value="P:carbohydrate metabolic process"/>
    <property type="evidence" value="ECO:0007669"/>
    <property type="project" value="InterPro"/>
</dbReference>
<dbReference type="InterPro" id="IPR025705">
    <property type="entry name" value="Beta_hexosaminidase_sua/sub"/>
</dbReference>
<comment type="caution">
    <text evidence="11">The sequence shown here is derived from an EMBL/GenBank/DDBJ whole genome shotgun (WGS) entry which is preliminary data.</text>
</comment>
<sequence length="642" mass="73374">MSFRIELVVINEHPKGSRFGLTVHNLSDESYGNWCLNFLFDRHIVKNSLSQGEIEQTGSFCQLRMPHCALRSNNHVYVEFEITTLPFRFYCDGIKDAFIAVENNGEVSQLNTVITPIVLASPYEKRSIVPDVEVTHSSLIPQPLKVEWHQGCCLLTSEQPILAEVHAAQEAANWLLEEMSNIYGLVKTSAVNANIVFRHSPVLNNEEYKLDVTPENIKIEASSQTGFIYACATLLQLLKQPNGCQYFEVPCVKIHDKPRFAYRGMMLDSARSFQPKQQIKRLLNQLAHYKINTFHWHLTDDEGWRVEIKALPQLTEIGAWRGLKQPLLPQFHHLNEHYGGFYSQDDIREIVDYATQRGINIIPEIDIPGHCRAAIVSLPYLLVDPDDDSQYRSIQGYHDNVLSPALEGTYVFLDAVLEEVAQLFPGPYVHIGADEVPNGVWEKSARCQEMMKQHQYSDSKELQGHLLRYAEDKLKSLGKRMLGWEEAQHGNKVSKDTVIYSWVSEEAALSCAKLGYDVVLQPGQSTYLDMTQDYAPEEPGVDWASVIPLEAAYLYEPLSELAKDDPLHKRVWGIQSALWTEIISSPERLDYMVYPRLIAIAETAWSAPQHKDWSDFLSRLKTHLPQLDTQNIHYRSPWKKAR</sequence>
<accession>A0A9X1WDP3</accession>
<evidence type="ECO:0000256" key="2">
    <source>
        <dbReference type="ARBA" id="ARBA00006285"/>
    </source>
</evidence>
<dbReference type="InterPro" id="IPR015883">
    <property type="entry name" value="Glyco_hydro_20_cat"/>
</dbReference>
<evidence type="ECO:0000256" key="4">
    <source>
        <dbReference type="ARBA" id="ARBA00022801"/>
    </source>
</evidence>
<dbReference type="SUPFAM" id="SSF51445">
    <property type="entry name" value="(Trans)glycosidases"/>
    <property type="match status" value="1"/>
</dbReference>
<dbReference type="AlphaFoldDB" id="A0A9X1WDP3"/>
<dbReference type="GO" id="GO:0030203">
    <property type="term" value="P:glycosaminoglycan metabolic process"/>
    <property type="evidence" value="ECO:0007669"/>
    <property type="project" value="TreeGrafter"/>
</dbReference>
<proteinExistence type="inferred from homology"/>
<dbReference type="Pfam" id="PF00728">
    <property type="entry name" value="Glyco_hydro_20"/>
    <property type="match status" value="1"/>
</dbReference>
<evidence type="ECO:0000256" key="1">
    <source>
        <dbReference type="ARBA" id="ARBA00001231"/>
    </source>
</evidence>
<comment type="similarity">
    <text evidence="2">Belongs to the glycosyl hydrolase 20 family.</text>
</comment>
<dbReference type="Pfam" id="PF02838">
    <property type="entry name" value="Glyco_hydro_20b"/>
    <property type="match status" value="1"/>
</dbReference>
<dbReference type="Gene3D" id="3.30.379.10">
    <property type="entry name" value="Chitobiase/beta-hexosaminidase domain 2-like"/>
    <property type="match status" value="1"/>
</dbReference>
<protein>
    <recommendedName>
        <fullName evidence="3">beta-N-acetylhexosaminidase</fullName>
        <ecNumber evidence="3">3.2.1.52</ecNumber>
    </recommendedName>
    <alternativeName>
        <fullName evidence="6">Beta-N-acetylhexosaminidase</fullName>
    </alternativeName>
    <alternativeName>
        <fullName evidence="7">N-acetyl-beta-glucosaminidase</fullName>
    </alternativeName>
</protein>
<evidence type="ECO:0000259" key="9">
    <source>
        <dbReference type="Pfam" id="PF00728"/>
    </source>
</evidence>
<organism evidence="11 12">
    <name type="scientific">Vibrio gelatinilyticus</name>
    <dbReference type="NCBI Taxonomy" id="2893468"/>
    <lineage>
        <taxon>Bacteria</taxon>
        <taxon>Pseudomonadati</taxon>
        <taxon>Pseudomonadota</taxon>
        <taxon>Gammaproteobacteria</taxon>
        <taxon>Vibrionales</taxon>
        <taxon>Vibrionaceae</taxon>
        <taxon>Vibrio</taxon>
    </lineage>
</organism>
<comment type="catalytic activity">
    <reaction evidence="1">
        <text>Hydrolysis of terminal non-reducing N-acetyl-D-hexosamine residues in N-acetyl-beta-D-hexosaminides.</text>
        <dbReference type="EC" id="3.2.1.52"/>
    </reaction>
</comment>
<dbReference type="RefSeq" id="WP_244359083.1">
    <property type="nucleotide sequence ID" value="NZ_JAJNNZ010000020.1"/>
</dbReference>
<dbReference type="InterPro" id="IPR015882">
    <property type="entry name" value="HEX_bac_N"/>
</dbReference>
<dbReference type="EC" id="3.2.1.52" evidence="3"/>
<evidence type="ECO:0000259" key="10">
    <source>
        <dbReference type="Pfam" id="PF02838"/>
    </source>
</evidence>